<evidence type="ECO:0000313" key="2">
    <source>
        <dbReference type="Proteomes" id="UP001232992"/>
    </source>
</evidence>
<dbReference type="Pfam" id="PF14516">
    <property type="entry name" value="AAA_35"/>
    <property type="match status" value="1"/>
</dbReference>
<reference evidence="1 2" key="1">
    <citation type="submission" date="2023-01" db="EMBL/GenBank/DDBJ databases">
        <title>Novel diversity within Roseofilum (Cyanobacteria; Desertifilaceae) from marine benthic mats with descriptions of four novel species.</title>
        <authorList>
            <person name="Wang Y."/>
            <person name="Berthold D.E."/>
            <person name="Hu J."/>
            <person name="Lefler F.W."/>
            <person name="Laughinghouse H.D. IV."/>
        </authorList>
    </citation>
    <scope>NUCLEOTIDE SEQUENCE [LARGE SCALE GENOMIC DNA]</scope>
    <source>
        <strain evidence="1 2">BLCC-M143</strain>
    </source>
</reference>
<dbReference type="RefSeq" id="WP_283759487.1">
    <property type="nucleotide sequence ID" value="NZ_JAQOSQ010000020.1"/>
</dbReference>
<name>A0ABT7C054_9CYAN</name>
<accession>A0ABT7C054</accession>
<dbReference type="Proteomes" id="UP001232992">
    <property type="component" value="Unassembled WGS sequence"/>
</dbReference>
<comment type="caution">
    <text evidence="1">The sequence shown here is derived from an EMBL/GenBank/DDBJ whole genome shotgun (WGS) entry which is preliminary data.</text>
</comment>
<protein>
    <submittedName>
        <fullName evidence="1">AAA-like domain-containing protein</fullName>
    </submittedName>
</protein>
<gene>
    <name evidence="1" type="ORF">PMH09_16715</name>
</gene>
<dbReference type="SUPFAM" id="SSF52540">
    <property type="entry name" value="P-loop containing nucleoside triphosphate hydrolases"/>
    <property type="match status" value="1"/>
</dbReference>
<evidence type="ECO:0000313" key="1">
    <source>
        <dbReference type="EMBL" id="MDJ1184832.1"/>
    </source>
</evidence>
<dbReference type="EMBL" id="JAQOSQ010000020">
    <property type="protein sequence ID" value="MDJ1184832.1"/>
    <property type="molecule type" value="Genomic_DNA"/>
</dbReference>
<sequence length="399" mass="46087">MNQALARNGYTSQKIFSEDIRISRATVNKFFTGKPVSNYNFSEICKWLGLDPKEIGQVFMESAEEKAESDQAIEVYVERPEIEQKCYAAISQPGSLLRIKAPKQMGKTRLANKIIAKTTKLGYRKIYLRLQDIDRCYMQQLNLFLQQLCLVIRDRFQLDISLSQYWDETISSKRNFIKFLERYILGDRTSALVLCFDNIDLILPYPEVAEEFFSLLRSLHERAKINSLWKKLRLIIVHATEVYIPLNIDRSPFNVGVSIELPPFNLTQATEFAKKSGIRLQTNEINQLMDLLNGHPALIEQTFKELKIEPSLTLCELLAGAETQSGIYSTHLHTLLTEIRKNPELQIEFSKVISSEIAIKLDTIVSYKLHSLGLIHYQNDKVVVSCNLYRFYFQDRLAN</sequence>
<proteinExistence type="predicted"/>
<dbReference type="Gene3D" id="3.40.50.300">
    <property type="entry name" value="P-loop containing nucleotide triphosphate hydrolases"/>
    <property type="match status" value="1"/>
</dbReference>
<dbReference type="InterPro" id="IPR027417">
    <property type="entry name" value="P-loop_NTPase"/>
</dbReference>
<organism evidence="1 2">
    <name type="scientific">Roseofilum casamattae BLCC-M143</name>
    <dbReference type="NCBI Taxonomy" id="3022442"/>
    <lineage>
        <taxon>Bacteria</taxon>
        <taxon>Bacillati</taxon>
        <taxon>Cyanobacteriota</taxon>
        <taxon>Cyanophyceae</taxon>
        <taxon>Desertifilales</taxon>
        <taxon>Desertifilaceae</taxon>
        <taxon>Roseofilum</taxon>
        <taxon>Roseofilum casamattae</taxon>
    </lineage>
</organism>
<keyword evidence="2" id="KW-1185">Reference proteome</keyword>